<gene>
    <name evidence="2" type="ORF">C8J28_101176</name>
</gene>
<dbReference type="InterPro" id="IPR002545">
    <property type="entry name" value="CheW-lke_dom"/>
</dbReference>
<dbReference type="Pfam" id="PF01584">
    <property type="entry name" value="CheW"/>
    <property type="match status" value="1"/>
</dbReference>
<reference evidence="2 3" key="1">
    <citation type="submission" date="2018-04" db="EMBL/GenBank/DDBJ databases">
        <title>Genomic Encyclopedia of Type Strains, Phase III (KMG-III): the genomes of soil and plant-associated and newly described type strains.</title>
        <authorList>
            <person name="Whitman W."/>
        </authorList>
    </citation>
    <scope>NUCLEOTIDE SEQUENCE [LARGE SCALE GENOMIC DNA]</scope>
    <source>
        <strain evidence="2 3">KA25</strain>
    </source>
</reference>
<dbReference type="InterPro" id="IPR036061">
    <property type="entry name" value="CheW-like_dom_sf"/>
</dbReference>
<dbReference type="SMART" id="SM00260">
    <property type="entry name" value="CheW"/>
    <property type="match status" value="1"/>
</dbReference>
<dbReference type="GO" id="GO:0007165">
    <property type="term" value="P:signal transduction"/>
    <property type="evidence" value="ECO:0007669"/>
    <property type="project" value="InterPro"/>
</dbReference>
<dbReference type="OrthoDB" id="3291462at2"/>
<dbReference type="Proteomes" id="UP000244060">
    <property type="component" value="Unassembled WGS sequence"/>
</dbReference>
<dbReference type="SUPFAM" id="SSF50341">
    <property type="entry name" value="CheW-like"/>
    <property type="match status" value="1"/>
</dbReference>
<comment type="caution">
    <text evidence="2">The sequence shown here is derived from an EMBL/GenBank/DDBJ whole genome shotgun (WGS) entry which is preliminary data.</text>
</comment>
<evidence type="ECO:0000313" key="3">
    <source>
        <dbReference type="Proteomes" id="UP000244060"/>
    </source>
</evidence>
<proteinExistence type="predicted"/>
<sequence length="177" mass="19150">MNTMTDFSALAPREEVTSAEAPSVVTFAAGQMLYALPVERVQEILDLRPIAPLPNAPAHLLGLCDVRGAGVPVVDLRSLLGLPPTEDTGHSRILVTWIGGAEERHVVGIKTERVIEVTTLDEGRMQHMSSADMLNWTDTAVLGIGKRNGAFVTLLDIDRLMDPSRLTVFAEARQGLV</sequence>
<dbReference type="PROSITE" id="PS50851">
    <property type="entry name" value="CHEW"/>
    <property type="match status" value="1"/>
</dbReference>
<feature type="domain" description="CheW-like" evidence="1">
    <location>
        <begin position="21"/>
        <end position="166"/>
    </location>
</feature>
<dbReference type="EMBL" id="QAOT01000001">
    <property type="protein sequence ID" value="PTR20856.1"/>
    <property type="molecule type" value="Genomic_DNA"/>
</dbReference>
<dbReference type="GO" id="GO:0005829">
    <property type="term" value="C:cytosol"/>
    <property type="evidence" value="ECO:0007669"/>
    <property type="project" value="TreeGrafter"/>
</dbReference>
<evidence type="ECO:0000259" key="1">
    <source>
        <dbReference type="PROSITE" id="PS50851"/>
    </source>
</evidence>
<dbReference type="PANTHER" id="PTHR22617:SF23">
    <property type="entry name" value="CHEMOTAXIS PROTEIN CHEW"/>
    <property type="match status" value="1"/>
</dbReference>
<name>A0A2T5KEQ7_9RHOB</name>
<dbReference type="CDD" id="cd00732">
    <property type="entry name" value="CheW"/>
    <property type="match status" value="1"/>
</dbReference>
<dbReference type="GO" id="GO:0006935">
    <property type="term" value="P:chemotaxis"/>
    <property type="evidence" value="ECO:0007669"/>
    <property type="project" value="InterPro"/>
</dbReference>
<dbReference type="Gene3D" id="2.40.50.180">
    <property type="entry name" value="CheA-289, Domain 4"/>
    <property type="match status" value="1"/>
</dbReference>
<evidence type="ECO:0000313" key="2">
    <source>
        <dbReference type="EMBL" id="PTR20856.1"/>
    </source>
</evidence>
<protein>
    <submittedName>
        <fullName evidence="2">Purine-binding chemotaxis protein CheW</fullName>
    </submittedName>
</protein>
<dbReference type="AlphaFoldDB" id="A0A2T5KEQ7"/>
<dbReference type="RefSeq" id="WP_011907331.1">
    <property type="nucleotide sequence ID" value="NZ_CP089965.1"/>
</dbReference>
<keyword evidence="3" id="KW-1185">Reference proteome</keyword>
<organism evidence="2 3">
    <name type="scientific">Cereibacter azotoformans</name>
    <dbReference type="NCBI Taxonomy" id="43057"/>
    <lineage>
        <taxon>Bacteria</taxon>
        <taxon>Pseudomonadati</taxon>
        <taxon>Pseudomonadota</taxon>
        <taxon>Alphaproteobacteria</taxon>
        <taxon>Rhodobacterales</taxon>
        <taxon>Paracoccaceae</taxon>
        <taxon>Cereibacter</taxon>
    </lineage>
</organism>
<dbReference type="InterPro" id="IPR039315">
    <property type="entry name" value="CheW"/>
</dbReference>
<dbReference type="Gene3D" id="2.30.30.40">
    <property type="entry name" value="SH3 Domains"/>
    <property type="match status" value="1"/>
</dbReference>
<dbReference type="PANTHER" id="PTHR22617">
    <property type="entry name" value="CHEMOTAXIS SENSOR HISTIDINE KINASE-RELATED"/>
    <property type="match status" value="1"/>
</dbReference>
<accession>A0A2T5KEQ7</accession>